<proteinExistence type="predicted"/>
<accession>A0ABV0K812</accession>
<evidence type="ECO:0000259" key="2">
    <source>
        <dbReference type="PROSITE" id="PS50206"/>
    </source>
</evidence>
<feature type="compositionally biased region" description="Polar residues" evidence="1">
    <location>
        <begin position="1"/>
        <end position="23"/>
    </location>
</feature>
<dbReference type="PROSITE" id="PS50206">
    <property type="entry name" value="RHODANESE_3"/>
    <property type="match status" value="1"/>
</dbReference>
<evidence type="ECO:0000313" key="3">
    <source>
        <dbReference type="EMBL" id="MEP0948910.1"/>
    </source>
</evidence>
<dbReference type="RefSeq" id="WP_242021212.1">
    <property type="nucleotide sequence ID" value="NZ_JAMPKX010000009.1"/>
</dbReference>
<feature type="domain" description="Rhodanese" evidence="2">
    <location>
        <begin position="89"/>
        <end position="175"/>
    </location>
</feature>
<dbReference type="PANTHER" id="PTHR43031">
    <property type="entry name" value="FAD-DEPENDENT OXIDOREDUCTASE"/>
    <property type="match status" value="1"/>
</dbReference>
<keyword evidence="4" id="KW-1185">Reference proteome</keyword>
<reference evidence="3 4" key="1">
    <citation type="submission" date="2022-04" db="EMBL/GenBank/DDBJ databases">
        <title>Positive selection, recombination, and allopatry shape intraspecific diversity of widespread and dominant cyanobacteria.</title>
        <authorList>
            <person name="Wei J."/>
            <person name="Shu W."/>
            <person name="Hu C."/>
        </authorList>
    </citation>
    <scope>NUCLEOTIDE SEQUENCE [LARGE SCALE GENOMIC DNA]</scope>
    <source>
        <strain evidence="3 4">DQ-A4</strain>
    </source>
</reference>
<dbReference type="InterPro" id="IPR050229">
    <property type="entry name" value="GlpE_sulfurtransferase"/>
</dbReference>
<protein>
    <submittedName>
        <fullName evidence="3">Rhodanese-like domain-containing protein</fullName>
    </submittedName>
</protein>
<gene>
    <name evidence="3" type="ORF">NC992_18655</name>
</gene>
<comment type="caution">
    <text evidence="3">The sequence shown here is derived from an EMBL/GenBank/DDBJ whole genome shotgun (WGS) entry which is preliminary data.</text>
</comment>
<dbReference type="SMART" id="SM00450">
    <property type="entry name" value="RHOD"/>
    <property type="match status" value="1"/>
</dbReference>
<dbReference type="PANTHER" id="PTHR43031:SF1">
    <property type="entry name" value="PYRIDINE NUCLEOTIDE-DISULPHIDE OXIDOREDUCTASE"/>
    <property type="match status" value="1"/>
</dbReference>
<evidence type="ECO:0000313" key="4">
    <source>
        <dbReference type="Proteomes" id="UP001482513"/>
    </source>
</evidence>
<sequence>MTNFPEQVDNVTNQAAEQAQNLTEPAGNVVSQVPERTEEFARKADDASHQVSDQVESAKATVTKPLPKPPAMSANQAPAEELLKRLQWGEPALTIIDVRSREDFNNERITGAVPMPIDHVLDNAENALEHKRDIYVYGDSADDAASQLRQAGYASVAVLQGGLSAWKAVGGPTEGVYAFSSPLKD</sequence>
<dbReference type="Proteomes" id="UP001482513">
    <property type="component" value="Unassembled WGS sequence"/>
</dbReference>
<organism evidence="3 4">
    <name type="scientific">Leptolyngbya subtilissima DQ-A4</name>
    <dbReference type="NCBI Taxonomy" id="2933933"/>
    <lineage>
        <taxon>Bacteria</taxon>
        <taxon>Bacillati</taxon>
        <taxon>Cyanobacteriota</taxon>
        <taxon>Cyanophyceae</taxon>
        <taxon>Leptolyngbyales</taxon>
        <taxon>Leptolyngbyaceae</taxon>
        <taxon>Leptolyngbya group</taxon>
        <taxon>Leptolyngbya</taxon>
    </lineage>
</organism>
<dbReference type="Pfam" id="PF00581">
    <property type="entry name" value="Rhodanese"/>
    <property type="match status" value="1"/>
</dbReference>
<dbReference type="SUPFAM" id="SSF52821">
    <property type="entry name" value="Rhodanese/Cell cycle control phosphatase"/>
    <property type="match status" value="1"/>
</dbReference>
<dbReference type="CDD" id="cd00158">
    <property type="entry name" value="RHOD"/>
    <property type="match status" value="1"/>
</dbReference>
<feature type="region of interest" description="Disordered" evidence="1">
    <location>
        <begin position="1"/>
        <end position="76"/>
    </location>
</feature>
<dbReference type="InterPro" id="IPR001763">
    <property type="entry name" value="Rhodanese-like_dom"/>
</dbReference>
<dbReference type="EMBL" id="JAMPKX010000009">
    <property type="protein sequence ID" value="MEP0948910.1"/>
    <property type="molecule type" value="Genomic_DNA"/>
</dbReference>
<dbReference type="InterPro" id="IPR036873">
    <property type="entry name" value="Rhodanese-like_dom_sf"/>
</dbReference>
<name>A0ABV0K812_9CYAN</name>
<feature type="compositionally biased region" description="Basic and acidic residues" evidence="1">
    <location>
        <begin position="35"/>
        <end position="48"/>
    </location>
</feature>
<dbReference type="Gene3D" id="3.40.250.10">
    <property type="entry name" value="Rhodanese-like domain"/>
    <property type="match status" value="1"/>
</dbReference>
<evidence type="ECO:0000256" key="1">
    <source>
        <dbReference type="SAM" id="MobiDB-lite"/>
    </source>
</evidence>